<comment type="similarity">
    <text evidence="7">Belongs to the protein kinase superfamily.</text>
</comment>
<dbReference type="Pfam" id="PF07714">
    <property type="entry name" value="PK_Tyr_Ser-Thr"/>
    <property type="match status" value="1"/>
</dbReference>
<dbReference type="InterPro" id="IPR011009">
    <property type="entry name" value="Kinase-like_dom_sf"/>
</dbReference>
<dbReference type="PANTHER" id="PTHR27003">
    <property type="entry name" value="OS07G0166700 PROTEIN"/>
    <property type="match status" value="1"/>
</dbReference>
<evidence type="ECO:0000256" key="5">
    <source>
        <dbReference type="ARBA" id="ARBA00022840"/>
    </source>
</evidence>
<dbReference type="PROSITE" id="PS00108">
    <property type="entry name" value="PROTEIN_KINASE_ST"/>
    <property type="match status" value="1"/>
</dbReference>
<dbReference type="InterPro" id="IPR020635">
    <property type="entry name" value="Tyr_kinase_cat_dom"/>
</dbReference>
<evidence type="ECO:0000313" key="9">
    <source>
        <dbReference type="EMBL" id="GEU52903.1"/>
    </source>
</evidence>
<accession>A0A6L2KTJ3</accession>
<dbReference type="InterPro" id="IPR000719">
    <property type="entry name" value="Prot_kinase_dom"/>
</dbReference>
<sequence>MLSKFCHSYIIFLLGYCEESGNQEMILVYEYMSNGSPYDHLHKNRANRSNSSPLTWVQMLNICVGAARGLDYLHTGTSVQFKVIHRDVKSSNIFLNKNLEGLLWILHWTSSNTDWLDGLNSALEKDRPTMTKVLANLEFVLAWTLRSRQSASDRKYIGRAILLRRHSRCSGLKLQILGQSNGNKRKDIMMEKQATTLAEIGCHSGVVLQLFHKGGVKFTYTELRSATRNFQQDSVIGEGGFGKVYKGWLDSVTYNQQGADDKLALAVKISKPDSA</sequence>
<dbReference type="AlphaFoldDB" id="A0A6L2KTJ3"/>
<dbReference type="SUPFAM" id="SSF56112">
    <property type="entry name" value="Protein kinase-like (PK-like)"/>
    <property type="match status" value="2"/>
</dbReference>
<feature type="binding site" evidence="6">
    <location>
        <position position="268"/>
    </location>
    <ligand>
        <name>ATP</name>
        <dbReference type="ChEBI" id="CHEBI:30616"/>
    </ligand>
</feature>
<dbReference type="EMBL" id="BKCJ010003088">
    <property type="protein sequence ID" value="GEU52903.1"/>
    <property type="molecule type" value="Genomic_DNA"/>
</dbReference>
<proteinExistence type="inferred from homology"/>
<keyword evidence="4 9" id="KW-0418">Kinase</keyword>
<keyword evidence="1 7" id="KW-0723">Serine/threonine-protein kinase</keyword>
<keyword evidence="2" id="KW-0808">Transferase</keyword>
<organism evidence="9">
    <name type="scientific">Tanacetum cinerariifolium</name>
    <name type="common">Dalmatian daisy</name>
    <name type="synonym">Chrysanthemum cinerariifolium</name>
    <dbReference type="NCBI Taxonomy" id="118510"/>
    <lineage>
        <taxon>Eukaryota</taxon>
        <taxon>Viridiplantae</taxon>
        <taxon>Streptophyta</taxon>
        <taxon>Embryophyta</taxon>
        <taxon>Tracheophyta</taxon>
        <taxon>Spermatophyta</taxon>
        <taxon>Magnoliopsida</taxon>
        <taxon>eudicotyledons</taxon>
        <taxon>Gunneridae</taxon>
        <taxon>Pentapetalae</taxon>
        <taxon>asterids</taxon>
        <taxon>campanulids</taxon>
        <taxon>Asterales</taxon>
        <taxon>Asteraceae</taxon>
        <taxon>Asteroideae</taxon>
        <taxon>Anthemideae</taxon>
        <taxon>Anthemidinae</taxon>
        <taxon>Tanacetum</taxon>
    </lineage>
</organism>
<evidence type="ECO:0000256" key="2">
    <source>
        <dbReference type="ARBA" id="ARBA00022679"/>
    </source>
</evidence>
<dbReference type="GO" id="GO:0004674">
    <property type="term" value="F:protein serine/threonine kinase activity"/>
    <property type="evidence" value="ECO:0007669"/>
    <property type="project" value="UniProtKB-KW"/>
</dbReference>
<evidence type="ECO:0000256" key="7">
    <source>
        <dbReference type="RuleBase" id="RU000304"/>
    </source>
</evidence>
<dbReference type="SMART" id="SM00219">
    <property type="entry name" value="TyrKc"/>
    <property type="match status" value="1"/>
</dbReference>
<keyword evidence="5 6" id="KW-0067">ATP-binding</keyword>
<dbReference type="PANTHER" id="PTHR27003:SF390">
    <property type="entry name" value="PROTEIN KINASE DOMAIN-CONTAINING PROTEIN"/>
    <property type="match status" value="1"/>
</dbReference>
<dbReference type="GO" id="GO:0005886">
    <property type="term" value="C:plasma membrane"/>
    <property type="evidence" value="ECO:0007669"/>
    <property type="project" value="TreeGrafter"/>
</dbReference>
<evidence type="ECO:0000259" key="8">
    <source>
        <dbReference type="PROSITE" id="PS50011"/>
    </source>
</evidence>
<dbReference type="PROSITE" id="PS50011">
    <property type="entry name" value="PROTEIN_KINASE_DOM"/>
    <property type="match status" value="1"/>
</dbReference>
<dbReference type="GO" id="GO:0005524">
    <property type="term" value="F:ATP binding"/>
    <property type="evidence" value="ECO:0007669"/>
    <property type="project" value="UniProtKB-UniRule"/>
</dbReference>
<evidence type="ECO:0000256" key="6">
    <source>
        <dbReference type="PROSITE-ProRule" id="PRU10141"/>
    </source>
</evidence>
<protein>
    <submittedName>
        <fullName evidence="9">Serine/threonine/dual specificity protein kinase, catalytic domain-containing protein</fullName>
    </submittedName>
</protein>
<name>A0A6L2KTJ3_TANCI</name>
<evidence type="ECO:0000256" key="1">
    <source>
        <dbReference type="ARBA" id="ARBA00022527"/>
    </source>
</evidence>
<dbReference type="GO" id="GO:0004714">
    <property type="term" value="F:transmembrane receptor protein tyrosine kinase activity"/>
    <property type="evidence" value="ECO:0007669"/>
    <property type="project" value="InterPro"/>
</dbReference>
<evidence type="ECO:0000256" key="3">
    <source>
        <dbReference type="ARBA" id="ARBA00022741"/>
    </source>
</evidence>
<comment type="caution">
    <text evidence="9">The sequence shown here is derived from an EMBL/GenBank/DDBJ whole genome shotgun (WGS) entry which is preliminary data.</text>
</comment>
<dbReference type="GO" id="GO:0009506">
    <property type="term" value="C:plasmodesma"/>
    <property type="evidence" value="ECO:0007669"/>
    <property type="project" value="TreeGrafter"/>
</dbReference>
<feature type="domain" description="Protein kinase" evidence="8">
    <location>
        <begin position="1"/>
        <end position="275"/>
    </location>
</feature>
<dbReference type="InterPro" id="IPR017441">
    <property type="entry name" value="Protein_kinase_ATP_BS"/>
</dbReference>
<dbReference type="Gene3D" id="1.10.510.10">
    <property type="entry name" value="Transferase(Phosphotransferase) domain 1"/>
    <property type="match status" value="1"/>
</dbReference>
<reference evidence="9" key="1">
    <citation type="journal article" date="2019" name="Sci. Rep.">
        <title>Draft genome of Tanacetum cinerariifolium, the natural source of mosquito coil.</title>
        <authorList>
            <person name="Yamashiro T."/>
            <person name="Shiraishi A."/>
            <person name="Satake H."/>
            <person name="Nakayama K."/>
        </authorList>
    </citation>
    <scope>NUCLEOTIDE SEQUENCE</scope>
</reference>
<keyword evidence="3 6" id="KW-0547">Nucleotide-binding</keyword>
<dbReference type="InterPro" id="IPR001245">
    <property type="entry name" value="Ser-Thr/Tyr_kinase_cat_dom"/>
</dbReference>
<dbReference type="InterPro" id="IPR008271">
    <property type="entry name" value="Ser/Thr_kinase_AS"/>
</dbReference>
<dbReference type="PROSITE" id="PS00107">
    <property type="entry name" value="PROTEIN_KINASE_ATP"/>
    <property type="match status" value="1"/>
</dbReference>
<evidence type="ECO:0000256" key="4">
    <source>
        <dbReference type="ARBA" id="ARBA00022777"/>
    </source>
</evidence>
<dbReference type="Gene3D" id="3.30.200.20">
    <property type="entry name" value="Phosphorylase Kinase, domain 1"/>
    <property type="match status" value="1"/>
</dbReference>
<dbReference type="InterPro" id="IPR045272">
    <property type="entry name" value="ANXUR1/2-like"/>
</dbReference>
<gene>
    <name evidence="9" type="ORF">Tci_024881</name>
</gene>